<proteinExistence type="predicted"/>
<organism evidence="1">
    <name type="scientific">viral metagenome</name>
    <dbReference type="NCBI Taxonomy" id="1070528"/>
    <lineage>
        <taxon>unclassified sequences</taxon>
        <taxon>metagenomes</taxon>
        <taxon>organismal metagenomes</taxon>
    </lineage>
</organism>
<reference evidence="1" key="1">
    <citation type="journal article" date="2020" name="Nature">
        <title>Giant virus diversity and host interactions through global metagenomics.</title>
        <authorList>
            <person name="Schulz F."/>
            <person name="Roux S."/>
            <person name="Paez-Espino D."/>
            <person name="Jungbluth S."/>
            <person name="Walsh D.A."/>
            <person name="Denef V.J."/>
            <person name="McMahon K.D."/>
            <person name="Konstantinidis K.T."/>
            <person name="Eloe-Fadrosh E.A."/>
            <person name="Kyrpides N.C."/>
            <person name="Woyke T."/>
        </authorList>
    </citation>
    <scope>NUCLEOTIDE SEQUENCE</scope>
    <source>
        <strain evidence="1">GVMAG-M-3300023184-62</strain>
    </source>
</reference>
<dbReference type="EMBL" id="MN740152">
    <property type="protein sequence ID" value="QHT90070.1"/>
    <property type="molecule type" value="Genomic_DNA"/>
</dbReference>
<sequence length="97" mass="11152">MGGSSTYGVEQADGSVVYNIYRDTVFHDSILHEFQRGRSVEVYSDEYSLATSVEDYYSEARFEEEDSVVRGLLRLNGILEWRQWGDQGFFSFTKTNG</sequence>
<protein>
    <submittedName>
        <fullName evidence="1">Uncharacterized protein</fullName>
    </submittedName>
</protein>
<accession>A0A6C0IBX1</accession>
<evidence type="ECO:0000313" key="1">
    <source>
        <dbReference type="EMBL" id="QHT90070.1"/>
    </source>
</evidence>
<name>A0A6C0IBX1_9ZZZZ</name>
<dbReference type="AlphaFoldDB" id="A0A6C0IBX1"/>